<keyword evidence="10" id="KW-0560">Oxidoreductase</keyword>
<feature type="domain" description="Cytochrome b5 heme-binding" evidence="15">
    <location>
        <begin position="39"/>
        <end position="118"/>
    </location>
</feature>
<keyword evidence="12" id="KW-0496">Mitochondrion</keyword>
<evidence type="ECO:0000259" key="15">
    <source>
        <dbReference type="PROSITE" id="PS50255"/>
    </source>
</evidence>
<evidence type="ECO:0000256" key="1">
    <source>
        <dbReference type="ARBA" id="ARBA00001924"/>
    </source>
</evidence>
<feature type="chain" id="PRO_5013053460" description="sulfite oxidase" evidence="14">
    <location>
        <begin position="22"/>
        <end position="493"/>
    </location>
</feature>
<dbReference type="InterPro" id="IPR014756">
    <property type="entry name" value="Ig_E-set"/>
</dbReference>
<dbReference type="SUPFAM" id="SSF55856">
    <property type="entry name" value="Cytochrome b5-like heme/steroid binding domain"/>
    <property type="match status" value="1"/>
</dbReference>
<organism evidence="16 17">
    <name type="scientific">Folsomia candida</name>
    <name type="common">Springtail</name>
    <dbReference type="NCBI Taxonomy" id="158441"/>
    <lineage>
        <taxon>Eukaryota</taxon>
        <taxon>Metazoa</taxon>
        <taxon>Ecdysozoa</taxon>
        <taxon>Arthropoda</taxon>
        <taxon>Hexapoda</taxon>
        <taxon>Collembola</taxon>
        <taxon>Entomobryomorpha</taxon>
        <taxon>Isotomoidea</taxon>
        <taxon>Isotomidae</taxon>
        <taxon>Proisotominae</taxon>
        <taxon>Folsomia</taxon>
    </lineage>
</organism>
<name>A0A226E9P8_FOLCA</name>
<reference evidence="16 17" key="1">
    <citation type="submission" date="2015-12" db="EMBL/GenBank/DDBJ databases">
        <title>The genome of Folsomia candida.</title>
        <authorList>
            <person name="Faddeeva A."/>
            <person name="Derks M.F."/>
            <person name="Anvar Y."/>
            <person name="Smit S."/>
            <person name="Van Straalen N."/>
            <person name="Roelofs D."/>
        </authorList>
    </citation>
    <scope>NUCLEOTIDE SEQUENCE [LARGE SCALE GENOMIC DNA]</scope>
    <source>
        <strain evidence="16 17">VU population</strain>
        <tissue evidence="16">Whole body</tissue>
    </source>
</reference>
<dbReference type="GO" id="GO:0020037">
    <property type="term" value="F:heme binding"/>
    <property type="evidence" value="ECO:0007669"/>
    <property type="project" value="UniProtKB-UniRule"/>
</dbReference>
<keyword evidence="17" id="KW-1185">Reference proteome</keyword>
<evidence type="ECO:0000256" key="6">
    <source>
        <dbReference type="ARBA" id="ARBA00012505"/>
    </source>
</evidence>
<evidence type="ECO:0000256" key="3">
    <source>
        <dbReference type="ARBA" id="ARBA00004569"/>
    </source>
</evidence>
<dbReference type="InterPro" id="IPR018506">
    <property type="entry name" value="Cyt_B5_heme-BS"/>
</dbReference>
<dbReference type="STRING" id="158441.A0A226E9P8"/>
<evidence type="ECO:0000256" key="7">
    <source>
        <dbReference type="ARBA" id="ARBA00022505"/>
    </source>
</evidence>
<sequence>MKIIFLEIIIYLSLILNPSLSEVTEIIEKLEFDKIRLDLPTYNATQISSQIGGAGNKVWVTFYRGVFDITDFVKRHPGGERIMNAAGSSVSPFWQFYQLHYRIDVLETLAKFRIGNLETPLDETPNMNYFDKEPPRNPTVITRTSTPFCGETPPALLPQNFYTPNDLFYVRNHLPVPTVDTSAYRLTIQGVGIPLSNFSLSLDDVKQKFAKIRMPVTLQCGGNRRSQMGEVKPTPGIGWTGGAIGNAVWGGASLRDVLTSAGFNWTNYTETFRQNKLHIQFEGLDCDPFGDCYGASVPLHFLLDATYTPLLVYEMNNASIPPDHGFPLRALFPGLIGARSVKWVSKILISEEESPSPWQRIDYKIFAPSVNEDNVNFNSASAIYDAPVNSYICSHKNGEVVERGYAFAGRGRGIVRVELSFDNGDNWQVVKLTRQDSNYSWTQWEIEVNVTSAMDVWVKAVDTGYNQQPEDLKHIWNYRGLVVNAYHKIKLNI</sequence>
<evidence type="ECO:0000256" key="4">
    <source>
        <dbReference type="ARBA" id="ARBA00004678"/>
    </source>
</evidence>
<comment type="cofactor">
    <cofactor evidence="1">
        <name>Mo-molybdopterin</name>
        <dbReference type="ChEBI" id="CHEBI:71302"/>
    </cofactor>
</comment>
<dbReference type="Gene3D" id="3.90.420.10">
    <property type="entry name" value="Oxidoreductase, molybdopterin-binding domain"/>
    <property type="match status" value="1"/>
</dbReference>
<dbReference type="UniPathway" id="UPA00096"/>
<comment type="pathway">
    <text evidence="4">Sulfur metabolism.</text>
</comment>
<dbReference type="EC" id="1.8.3.1" evidence="6"/>
<evidence type="ECO:0000256" key="9">
    <source>
        <dbReference type="ARBA" id="ARBA00022723"/>
    </source>
</evidence>
<keyword evidence="11 13" id="KW-0408">Iron</keyword>
<dbReference type="InterPro" id="IPR005066">
    <property type="entry name" value="MoCF_OxRdtse_dimer"/>
</dbReference>
<evidence type="ECO:0000256" key="14">
    <source>
        <dbReference type="SAM" id="SignalP"/>
    </source>
</evidence>
<dbReference type="InterPro" id="IPR000572">
    <property type="entry name" value="OxRdtase_Mopterin-bd_dom"/>
</dbReference>
<dbReference type="InterPro" id="IPR036374">
    <property type="entry name" value="OxRdtase_Mopterin-bd_sf"/>
</dbReference>
<dbReference type="SMART" id="SM01117">
    <property type="entry name" value="Cyt-b5"/>
    <property type="match status" value="1"/>
</dbReference>
<dbReference type="Gene3D" id="2.60.40.650">
    <property type="match status" value="1"/>
</dbReference>
<protein>
    <recommendedName>
        <fullName evidence="6">sulfite oxidase</fullName>
        <ecNumber evidence="6">1.8.3.1</ecNumber>
    </recommendedName>
</protein>
<evidence type="ECO:0000256" key="13">
    <source>
        <dbReference type="RuleBase" id="RU362121"/>
    </source>
</evidence>
<dbReference type="PRINTS" id="PR00407">
    <property type="entry name" value="EUMOPTERIN"/>
</dbReference>
<dbReference type="GO" id="GO:0006790">
    <property type="term" value="P:sulfur compound metabolic process"/>
    <property type="evidence" value="ECO:0007669"/>
    <property type="project" value="UniProtKB-UniPathway"/>
</dbReference>
<dbReference type="GO" id="GO:0043546">
    <property type="term" value="F:molybdopterin cofactor binding"/>
    <property type="evidence" value="ECO:0007669"/>
    <property type="project" value="TreeGrafter"/>
</dbReference>
<keyword evidence="9 13" id="KW-0479">Metal-binding</keyword>
<dbReference type="OrthoDB" id="10051395at2759"/>
<dbReference type="Gene3D" id="3.10.120.10">
    <property type="entry name" value="Cytochrome b5-like heme/steroid binding domain"/>
    <property type="match status" value="1"/>
</dbReference>
<gene>
    <name evidence="16" type="ORF">Fcan01_10715</name>
</gene>
<evidence type="ECO:0000256" key="5">
    <source>
        <dbReference type="ARBA" id="ARBA00004971"/>
    </source>
</evidence>
<dbReference type="Pfam" id="PF00174">
    <property type="entry name" value="Oxidored_molyb"/>
    <property type="match status" value="1"/>
</dbReference>
<feature type="signal peptide" evidence="14">
    <location>
        <begin position="1"/>
        <end position="21"/>
    </location>
</feature>
<dbReference type="GO" id="GO:0005758">
    <property type="term" value="C:mitochondrial intermembrane space"/>
    <property type="evidence" value="ECO:0007669"/>
    <property type="project" value="UniProtKB-SubCell"/>
</dbReference>
<dbReference type="GO" id="GO:0030151">
    <property type="term" value="F:molybdenum ion binding"/>
    <property type="evidence" value="ECO:0007669"/>
    <property type="project" value="InterPro"/>
</dbReference>
<dbReference type="PROSITE" id="PS50255">
    <property type="entry name" value="CYTOCHROME_B5_2"/>
    <property type="match status" value="1"/>
</dbReference>
<dbReference type="Proteomes" id="UP000198287">
    <property type="component" value="Unassembled WGS sequence"/>
</dbReference>
<evidence type="ECO:0000313" key="16">
    <source>
        <dbReference type="EMBL" id="OXA54159.1"/>
    </source>
</evidence>
<dbReference type="FunFam" id="3.10.120.10:FF:000007">
    <property type="entry name" value="Sulfite oxidase, mitochondrial"/>
    <property type="match status" value="1"/>
</dbReference>
<dbReference type="GO" id="GO:0008482">
    <property type="term" value="F:sulfite oxidase activity"/>
    <property type="evidence" value="ECO:0007669"/>
    <property type="project" value="UniProtKB-EC"/>
</dbReference>
<comment type="pathway">
    <text evidence="5">Energy metabolism; sulfur metabolism.</text>
</comment>
<dbReference type="FunFam" id="3.90.420.10:FF:000002">
    <property type="entry name" value="sulfite oxidase, mitochondrial"/>
    <property type="match status" value="1"/>
</dbReference>
<comment type="cofactor">
    <cofactor evidence="2">
        <name>heme b</name>
        <dbReference type="ChEBI" id="CHEBI:60344"/>
    </cofactor>
</comment>
<comment type="subcellular location">
    <subcellularLocation>
        <location evidence="3">Mitochondrion intermembrane space</location>
    </subcellularLocation>
</comment>
<keyword evidence="14" id="KW-0732">Signal</keyword>
<dbReference type="PANTHER" id="PTHR19372">
    <property type="entry name" value="SULFITE REDUCTASE"/>
    <property type="match status" value="1"/>
</dbReference>
<evidence type="ECO:0000313" key="17">
    <source>
        <dbReference type="Proteomes" id="UP000198287"/>
    </source>
</evidence>
<evidence type="ECO:0000256" key="12">
    <source>
        <dbReference type="ARBA" id="ARBA00023128"/>
    </source>
</evidence>
<dbReference type="InterPro" id="IPR008335">
    <property type="entry name" value="Mopterin_OxRdtase_euk"/>
</dbReference>
<dbReference type="SUPFAM" id="SSF56524">
    <property type="entry name" value="Oxidoreductase molybdopterin-binding domain"/>
    <property type="match status" value="1"/>
</dbReference>
<keyword evidence="7" id="KW-0500">Molybdenum</keyword>
<comment type="caution">
    <text evidence="16">The sequence shown here is derived from an EMBL/GenBank/DDBJ whole genome shotgun (WGS) entry which is preliminary data.</text>
</comment>
<evidence type="ECO:0000256" key="10">
    <source>
        <dbReference type="ARBA" id="ARBA00023002"/>
    </source>
</evidence>
<dbReference type="AlphaFoldDB" id="A0A226E9P8"/>
<dbReference type="EMBL" id="LNIX01000005">
    <property type="protein sequence ID" value="OXA54159.1"/>
    <property type="molecule type" value="Genomic_DNA"/>
</dbReference>
<dbReference type="PROSITE" id="PS00191">
    <property type="entry name" value="CYTOCHROME_B5_1"/>
    <property type="match status" value="1"/>
</dbReference>
<dbReference type="InterPro" id="IPR036400">
    <property type="entry name" value="Cyt_B5-like_heme/steroid_sf"/>
</dbReference>
<evidence type="ECO:0000256" key="8">
    <source>
        <dbReference type="ARBA" id="ARBA00022617"/>
    </source>
</evidence>
<dbReference type="InterPro" id="IPR001199">
    <property type="entry name" value="Cyt_B5-like_heme/steroid-bd"/>
</dbReference>
<dbReference type="SUPFAM" id="SSF81296">
    <property type="entry name" value="E set domains"/>
    <property type="match status" value="1"/>
</dbReference>
<dbReference type="OMA" id="EESTSQW"/>
<dbReference type="Pfam" id="PF03404">
    <property type="entry name" value="Mo-co_dimer"/>
    <property type="match status" value="1"/>
</dbReference>
<comment type="similarity">
    <text evidence="13">Belongs to the cytochrome b5 family.</text>
</comment>
<dbReference type="Pfam" id="PF00173">
    <property type="entry name" value="Cyt-b5"/>
    <property type="match status" value="1"/>
</dbReference>
<proteinExistence type="inferred from homology"/>
<accession>A0A226E9P8</accession>
<evidence type="ECO:0000256" key="11">
    <source>
        <dbReference type="ARBA" id="ARBA00023004"/>
    </source>
</evidence>
<keyword evidence="8 13" id="KW-0349">Heme</keyword>
<dbReference type="PANTHER" id="PTHR19372:SF7">
    <property type="entry name" value="SULFITE OXIDASE, MITOCHONDRIAL"/>
    <property type="match status" value="1"/>
</dbReference>
<evidence type="ECO:0000256" key="2">
    <source>
        <dbReference type="ARBA" id="ARBA00001970"/>
    </source>
</evidence>